<organism evidence="1 2">
    <name type="scientific">Corchorus capsularis</name>
    <name type="common">Jute</name>
    <dbReference type="NCBI Taxonomy" id="210143"/>
    <lineage>
        <taxon>Eukaryota</taxon>
        <taxon>Viridiplantae</taxon>
        <taxon>Streptophyta</taxon>
        <taxon>Embryophyta</taxon>
        <taxon>Tracheophyta</taxon>
        <taxon>Spermatophyta</taxon>
        <taxon>Magnoliopsida</taxon>
        <taxon>eudicotyledons</taxon>
        <taxon>Gunneridae</taxon>
        <taxon>Pentapetalae</taxon>
        <taxon>rosids</taxon>
        <taxon>malvids</taxon>
        <taxon>Malvales</taxon>
        <taxon>Malvaceae</taxon>
        <taxon>Grewioideae</taxon>
        <taxon>Apeibeae</taxon>
        <taxon>Corchorus</taxon>
    </lineage>
</organism>
<protein>
    <submittedName>
        <fullName evidence="1">Uncharacterized protein</fullName>
    </submittedName>
</protein>
<keyword evidence="2" id="KW-1185">Reference proteome</keyword>
<proteinExistence type="predicted"/>
<accession>A0A1R3H5T5</accession>
<reference evidence="1 2" key="1">
    <citation type="submission" date="2013-09" db="EMBL/GenBank/DDBJ databases">
        <title>Corchorus capsularis genome sequencing.</title>
        <authorList>
            <person name="Alam M."/>
            <person name="Haque M.S."/>
            <person name="Islam M.S."/>
            <person name="Emdad E.M."/>
            <person name="Islam M.M."/>
            <person name="Ahmed B."/>
            <person name="Halim A."/>
            <person name="Hossen Q.M.M."/>
            <person name="Hossain M.Z."/>
            <person name="Ahmed R."/>
            <person name="Khan M.M."/>
            <person name="Islam R."/>
            <person name="Rashid M.M."/>
            <person name="Khan S.A."/>
            <person name="Rahman M.S."/>
            <person name="Alam M."/>
        </authorList>
    </citation>
    <scope>NUCLEOTIDE SEQUENCE [LARGE SCALE GENOMIC DNA]</scope>
    <source>
        <strain evidence="2">cv. CVL-1</strain>
        <tissue evidence="1">Whole seedling</tissue>
    </source>
</reference>
<dbReference type="OrthoDB" id="1926156at2759"/>
<comment type="caution">
    <text evidence="1">The sequence shown here is derived from an EMBL/GenBank/DDBJ whole genome shotgun (WGS) entry which is preliminary data.</text>
</comment>
<dbReference type="EMBL" id="AWWV01012604">
    <property type="protein sequence ID" value="OMO65707.1"/>
    <property type="molecule type" value="Genomic_DNA"/>
</dbReference>
<dbReference type="Proteomes" id="UP000188268">
    <property type="component" value="Unassembled WGS sequence"/>
</dbReference>
<dbReference type="InterPro" id="IPR012862">
    <property type="entry name" value="DUF1635"/>
</dbReference>
<sequence length="53" mass="5849">MEAGAGPLIQTLLVAGPLPRWRNPPPLQSFLFRIPHVSINYCDSKPANQKPNP</sequence>
<dbReference type="Gramene" id="OMO65707">
    <property type="protein sequence ID" value="OMO65707"/>
    <property type="gene ID" value="CCACVL1_21432"/>
</dbReference>
<evidence type="ECO:0000313" key="1">
    <source>
        <dbReference type="EMBL" id="OMO65707.1"/>
    </source>
</evidence>
<dbReference type="PANTHER" id="PTHR33431:SF12">
    <property type="entry name" value="HIGH MOBILITY GROUP BOX PROTEIN, PUTATIVE (DUF1635)-RELATED"/>
    <property type="match status" value="1"/>
</dbReference>
<dbReference type="PANTHER" id="PTHR33431">
    <property type="entry name" value="ENABLED-LIKE PROTEIN (DUF1635)"/>
    <property type="match status" value="1"/>
</dbReference>
<evidence type="ECO:0000313" key="2">
    <source>
        <dbReference type="Proteomes" id="UP000188268"/>
    </source>
</evidence>
<gene>
    <name evidence="1" type="ORF">CCACVL1_21432</name>
</gene>
<dbReference type="Pfam" id="PF07795">
    <property type="entry name" value="DUF1635"/>
    <property type="match status" value="1"/>
</dbReference>
<name>A0A1R3H5T5_COCAP</name>
<dbReference type="AlphaFoldDB" id="A0A1R3H5T5"/>